<feature type="coiled-coil region" evidence="13">
    <location>
        <begin position="33"/>
        <end position="95"/>
    </location>
</feature>
<evidence type="ECO:0000256" key="3">
    <source>
        <dbReference type="ARBA" id="ARBA00009859"/>
    </source>
</evidence>
<dbReference type="InterPro" id="IPR025593">
    <property type="entry name" value="GAS8_dom"/>
</dbReference>
<evidence type="ECO:0000256" key="4">
    <source>
        <dbReference type="ARBA" id="ARBA00021301"/>
    </source>
</evidence>
<dbReference type="Ensembl" id="ENSENLT00000024693.1">
    <property type="protein sequence ID" value="ENSENLP00000023909.1"/>
    <property type="gene ID" value="ENSENLG00000010831.1"/>
</dbReference>
<feature type="domain" description="Growth arrest-specific protein 8" evidence="15">
    <location>
        <begin position="218"/>
        <end position="374"/>
    </location>
</feature>
<keyword evidence="5" id="KW-0963">Cytoplasm</keyword>
<reference evidence="16" key="2">
    <citation type="submission" date="2025-08" db="UniProtKB">
        <authorList>
            <consortium name="Ensembl"/>
        </authorList>
    </citation>
    <scope>IDENTIFICATION</scope>
</reference>
<dbReference type="GO" id="GO:0031267">
    <property type="term" value="F:small GTPase binding"/>
    <property type="evidence" value="ECO:0007669"/>
    <property type="project" value="InterPro"/>
</dbReference>
<protein>
    <recommendedName>
        <fullName evidence="4">Dynein regulatory complex subunit 4</fullName>
    </recommendedName>
    <alternativeName>
        <fullName evidence="12">Growth arrest-specific protein 8</fullName>
    </alternativeName>
</protein>
<evidence type="ECO:0000313" key="17">
    <source>
        <dbReference type="Proteomes" id="UP000472264"/>
    </source>
</evidence>
<keyword evidence="8 13" id="KW-0175">Coiled coil</keyword>
<proteinExistence type="inferred from homology"/>
<dbReference type="GO" id="GO:0005874">
    <property type="term" value="C:microtubule"/>
    <property type="evidence" value="ECO:0007669"/>
    <property type="project" value="UniProtKB-KW"/>
</dbReference>
<dbReference type="InParanoid" id="A0A665UX55"/>
<keyword evidence="17" id="KW-1185">Reference proteome</keyword>
<evidence type="ECO:0000256" key="10">
    <source>
        <dbReference type="ARBA" id="ARBA00023212"/>
    </source>
</evidence>
<dbReference type="GO" id="GO:0030317">
    <property type="term" value="P:flagellated sperm motility"/>
    <property type="evidence" value="ECO:0007669"/>
    <property type="project" value="TreeGrafter"/>
</dbReference>
<dbReference type="GO" id="GO:0031514">
    <property type="term" value="C:motile cilium"/>
    <property type="evidence" value="ECO:0007669"/>
    <property type="project" value="UniProtKB-SubCell"/>
</dbReference>
<evidence type="ECO:0000256" key="13">
    <source>
        <dbReference type="SAM" id="Coils"/>
    </source>
</evidence>
<gene>
    <name evidence="16" type="primary">LOC115046809</name>
</gene>
<feature type="coiled-coil region" evidence="13">
    <location>
        <begin position="180"/>
        <end position="350"/>
    </location>
</feature>
<evidence type="ECO:0000313" key="16">
    <source>
        <dbReference type="Ensembl" id="ENSENLP00000023909.1"/>
    </source>
</evidence>
<comment type="similarity">
    <text evidence="3">Belongs to the DRC4 family.</text>
</comment>
<reference evidence="16" key="1">
    <citation type="submission" date="2021-04" db="EMBL/GenBank/DDBJ databases">
        <authorList>
            <consortium name="Wellcome Sanger Institute Data Sharing"/>
        </authorList>
    </citation>
    <scope>NUCLEOTIDE SEQUENCE [LARGE SCALE GENOMIC DNA]</scope>
</reference>
<dbReference type="Proteomes" id="UP000472264">
    <property type="component" value="Chromosome 7"/>
</dbReference>
<keyword evidence="6" id="KW-0493">Microtubule</keyword>
<evidence type="ECO:0000256" key="1">
    <source>
        <dbReference type="ARBA" id="ARBA00004230"/>
    </source>
</evidence>
<accession>A0A665UX55</accession>
<dbReference type="GO" id="GO:0008017">
    <property type="term" value="F:microtubule binding"/>
    <property type="evidence" value="ECO:0007669"/>
    <property type="project" value="InterPro"/>
</dbReference>
<dbReference type="GO" id="GO:0005794">
    <property type="term" value="C:Golgi apparatus"/>
    <property type="evidence" value="ECO:0007669"/>
    <property type="project" value="TreeGrafter"/>
</dbReference>
<dbReference type="Pfam" id="PF13851">
    <property type="entry name" value="GAS"/>
    <property type="match status" value="1"/>
</dbReference>
<evidence type="ECO:0000256" key="8">
    <source>
        <dbReference type="ARBA" id="ARBA00023054"/>
    </source>
</evidence>
<keyword evidence="10" id="KW-0206">Cytoskeleton</keyword>
<reference evidence="16" key="3">
    <citation type="submission" date="2025-09" db="UniProtKB">
        <authorList>
            <consortium name="Ensembl"/>
        </authorList>
    </citation>
    <scope>IDENTIFICATION</scope>
</reference>
<dbReference type="PANTHER" id="PTHR31543:SF0">
    <property type="entry name" value="DYNEIN REGULATORY COMPLEX SUBUNIT 4"/>
    <property type="match status" value="1"/>
</dbReference>
<name>A0A665UX55_ECHNA</name>
<evidence type="ECO:0000256" key="5">
    <source>
        <dbReference type="ARBA" id="ARBA00022490"/>
    </source>
</evidence>
<evidence type="ECO:0000256" key="11">
    <source>
        <dbReference type="ARBA" id="ARBA00023273"/>
    </source>
</evidence>
<feature type="region of interest" description="Disordered" evidence="14">
    <location>
        <begin position="1"/>
        <end position="22"/>
    </location>
</feature>
<evidence type="ECO:0000256" key="2">
    <source>
        <dbReference type="ARBA" id="ARBA00004245"/>
    </source>
</evidence>
<evidence type="ECO:0000256" key="7">
    <source>
        <dbReference type="ARBA" id="ARBA00022846"/>
    </source>
</evidence>
<evidence type="ECO:0000256" key="14">
    <source>
        <dbReference type="SAM" id="MobiDB-lite"/>
    </source>
</evidence>
<dbReference type="OMA" id="SVFYNFQ"/>
<keyword evidence="11" id="KW-0966">Cell projection</keyword>
<evidence type="ECO:0000259" key="15">
    <source>
        <dbReference type="Pfam" id="PF13851"/>
    </source>
</evidence>
<dbReference type="PANTHER" id="PTHR31543">
    <property type="entry name" value="DYNEIN REGULATORY COMPLEX SUBUNIT 4"/>
    <property type="match status" value="1"/>
</dbReference>
<keyword evidence="9" id="KW-0969">Cilium</keyword>
<keyword evidence="7" id="KW-0282">Flagellum</keyword>
<evidence type="ECO:0000256" key="9">
    <source>
        <dbReference type="ARBA" id="ARBA00023069"/>
    </source>
</evidence>
<comment type="subcellular location">
    <subcellularLocation>
        <location evidence="1">Cell projection</location>
        <location evidence="1">Cilium</location>
        <location evidence="1">Flagellum</location>
    </subcellularLocation>
    <subcellularLocation>
        <location evidence="2">Cytoplasm</location>
        <location evidence="2">Cytoskeleton</location>
    </subcellularLocation>
</comment>
<organism evidence="16 17">
    <name type="scientific">Echeneis naucrates</name>
    <name type="common">Live sharksucker</name>
    <dbReference type="NCBI Taxonomy" id="173247"/>
    <lineage>
        <taxon>Eukaryota</taxon>
        <taxon>Metazoa</taxon>
        <taxon>Chordata</taxon>
        <taxon>Craniata</taxon>
        <taxon>Vertebrata</taxon>
        <taxon>Euteleostomi</taxon>
        <taxon>Actinopterygii</taxon>
        <taxon>Neopterygii</taxon>
        <taxon>Teleostei</taxon>
        <taxon>Neoteleostei</taxon>
        <taxon>Acanthomorphata</taxon>
        <taxon>Carangaria</taxon>
        <taxon>Carangiformes</taxon>
        <taxon>Echeneidae</taxon>
        <taxon>Echeneis</taxon>
    </lineage>
</organism>
<sequence>FDQPPKNKGAGKKTAKTRTPTLIDGLTKDEMSKEQLEEHIVRIQGELDIEREEINYLQRERDNIHTYWESTDRQLEEVKAKLQNVEKEIEMDEAQHQVKIKVYKQKMKHLLCEHQNTVTELKAESLVSTEVLQNEQEQLEDELHKGMIAVMVEMQQLDNENLLKELEMKQLFVAIEIEIKSVYDDKLKMQQQKLDNMRKKKIHEREDQWNLHIAGLIEDHNTLFKKTEENISLIQQDIQDIMEKKREKWKQLLKENKGLTECLSTLNEEIAEKEKKMKYYTMREKELNDLKLENQDLEQKFNKLQLKNDEWNKKSIQRIEKVQHKADLQTMQLENKVKTLTDTLEKTQAQLHLVLSTLNMDQMALCGITKKFEVLFFYSNCIKDFQYKKSLILKVSDFIFACI</sequence>
<dbReference type="InterPro" id="IPR039308">
    <property type="entry name" value="GAS8"/>
</dbReference>
<evidence type="ECO:0000256" key="6">
    <source>
        <dbReference type="ARBA" id="ARBA00022701"/>
    </source>
</evidence>
<dbReference type="AlphaFoldDB" id="A0A665UX55"/>
<evidence type="ECO:0000256" key="12">
    <source>
        <dbReference type="ARBA" id="ARBA00031568"/>
    </source>
</evidence>